<reference evidence="1 2" key="1">
    <citation type="submission" date="2017-06" db="EMBL/GenBank/DDBJ databases">
        <title>Draft genome sequence of Fusobacterium nucleatum subsp. polymorphum KCOM 1267 (=ChDC F290).</title>
        <authorList>
            <person name="Kook J.-K."/>
            <person name="Park S.-N."/>
            <person name="Lim Y.K."/>
            <person name="Roh H."/>
        </authorList>
    </citation>
    <scope>NUCLEOTIDE SEQUENCE [LARGE SCALE GENOMIC DNA]</scope>
    <source>
        <strain evidence="2">KCOM 1267(ChDC F290)</strain>
    </source>
</reference>
<organism evidence="1 2">
    <name type="scientific">Fusobacterium nucleatum subsp. polymorphum</name>
    <name type="common">Fusobacterium polymorphum</name>
    <dbReference type="NCBI Taxonomy" id="76857"/>
    <lineage>
        <taxon>Bacteria</taxon>
        <taxon>Fusobacteriati</taxon>
        <taxon>Fusobacteriota</taxon>
        <taxon>Fusobacteriia</taxon>
        <taxon>Fusobacteriales</taxon>
        <taxon>Fusobacteriaceae</taxon>
        <taxon>Fusobacterium</taxon>
    </lineage>
</organism>
<dbReference type="AlphaFoldDB" id="A0A2C6BD66"/>
<name>A0A2C6BD66_FUSNP</name>
<proteinExistence type="predicted"/>
<gene>
    <name evidence="1" type="ORF">CBG52_10260</name>
</gene>
<evidence type="ECO:0000313" key="1">
    <source>
        <dbReference type="EMBL" id="PHI04446.1"/>
    </source>
</evidence>
<comment type="caution">
    <text evidence="1">The sequence shown here is derived from an EMBL/GenBank/DDBJ whole genome shotgun (WGS) entry which is preliminary data.</text>
</comment>
<accession>A0A2C6BD66</accession>
<dbReference type="Proteomes" id="UP000221504">
    <property type="component" value="Unassembled WGS sequence"/>
</dbReference>
<sequence length="149" mass="17526">MENKKEKGFLLGWNPNSKEWHWDYEKVYSEIQNGKKVKTTGWRTRAIQEVKIGMEVFIMKLGEEPKGIIAHGHVVKGPYLENETYYVDIEFDSIQNVDDEKNIISLTELKNKFKDKKWDSQGDAVGSYIDETILPELREMWNELVKKDN</sequence>
<dbReference type="RefSeq" id="WP_187105941.1">
    <property type="nucleotide sequence ID" value="NZ_CP077154.1"/>
</dbReference>
<protein>
    <submittedName>
        <fullName evidence="1">Uncharacterized protein</fullName>
    </submittedName>
</protein>
<dbReference type="EMBL" id="NIRM01000003">
    <property type="protein sequence ID" value="PHI04446.1"/>
    <property type="molecule type" value="Genomic_DNA"/>
</dbReference>
<evidence type="ECO:0000313" key="2">
    <source>
        <dbReference type="Proteomes" id="UP000221504"/>
    </source>
</evidence>